<dbReference type="SFLD" id="SFLDG01386">
    <property type="entry name" value="main_SPASM_domain-containing"/>
    <property type="match status" value="2"/>
</dbReference>
<dbReference type="EC" id="1.8.98.-" evidence="9"/>
<dbReference type="PANTHER" id="PTHR43273:SF3">
    <property type="entry name" value="ANAEROBIC SULFATASE-MATURATING ENZYME HOMOLOG ASLB-RELATED"/>
    <property type="match status" value="1"/>
</dbReference>
<evidence type="ECO:0000256" key="1">
    <source>
        <dbReference type="ARBA" id="ARBA00001966"/>
    </source>
</evidence>
<dbReference type="PANTHER" id="PTHR43273">
    <property type="entry name" value="ANAEROBIC SULFATASE-MATURATING ENZYME HOMOLOG ASLB-RELATED"/>
    <property type="match status" value="1"/>
</dbReference>
<feature type="domain" description="4Fe4S-binding SPASM" evidence="8">
    <location>
        <begin position="264"/>
        <end position="321"/>
    </location>
</feature>
<proteinExistence type="inferred from homology"/>
<evidence type="ECO:0000256" key="5">
    <source>
        <dbReference type="ARBA" id="ARBA00023014"/>
    </source>
</evidence>
<dbReference type="InterPro" id="IPR058240">
    <property type="entry name" value="rSAM_sf"/>
</dbReference>
<evidence type="ECO:0000313" key="10">
    <source>
        <dbReference type="Proteomes" id="UP001325248"/>
    </source>
</evidence>
<keyword evidence="10" id="KW-1185">Reference proteome</keyword>
<evidence type="ECO:0000256" key="3">
    <source>
        <dbReference type="ARBA" id="ARBA00022723"/>
    </source>
</evidence>
<evidence type="ECO:0000256" key="2">
    <source>
        <dbReference type="ARBA" id="ARBA00022691"/>
    </source>
</evidence>
<evidence type="ECO:0000256" key="6">
    <source>
        <dbReference type="ARBA" id="ARBA00023601"/>
    </source>
</evidence>
<organism evidence="9 10">
    <name type="scientific">Blautia producta</name>
    <dbReference type="NCBI Taxonomy" id="33035"/>
    <lineage>
        <taxon>Bacteria</taxon>
        <taxon>Bacillati</taxon>
        <taxon>Bacillota</taxon>
        <taxon>Clostridia</taxon>
        <taxon>Lachnospirales</taxon>
        <taxon>Lachnospiraceae</taxon>
        <taxon>Blautia</taxon>
    </lineage>
</organism>
<dbReference type="SFLD" id="SFLDF00289">
    <property type="entry name" value="anaerobic_Cys-type_sulfatase-m"/>
    <property type="match status" value="1"/>
</dbReference>
<dbReference type="SUPFAM" id="SSF102114">
    <property type="entry name" value="Radical SAM enzymes"/>
    <property type="match status" value="1"/>
</dbReference>
<dbReference type="InterPro" id="IPR023867">
    <property type="entry name" value="Sulphatase_maturase_rSAM"/>
</dbReference>
<dbReference type="SFLD" id="SFLDG01072">
    <property type="entry name" value="dehydrogenase_like"/>
    <property type="match status" value="1"/>
</dbReference>
<evidence type="ECO:0000259" key="8">
    <source>
        <dbReference type="Pfam" id="PF13186"/>
    </source>
</evidence>
<dbReference type="SFLD" id="SFLDG01067">
    <property type="entry name" value="SPASM/twitch_domain_containing"/>
    <property type="match status" value="2"/>
</dbReference>
<keyword evidence="3" id="KW-0479">Metal-binding</keyword>
<dbReference type="InterPro" id="IPR007197">
    <property type="entry name" value="rSAM"/>
</dbReference>
<dbReference type="SFLD" id="SFLDG01384">
    <property type="entry name" value="thioether_bond_formation_requi"/>
    <property type="match status" value="1"/>
</dbReference>
<dbReference type="InterPro" id="IPR023885">
    <property type="entry name" value="4Fe4S-binding_SPASM_dom"/>
</dbReference>
<reference evidence="9" key="1">
    <citation type="submission" date="2023-10" db="EMBL/GenBank/DDBJ databases">
        <title>Genome sequence of Blautia coccoides DSM 935.</title>
        <authorList>
            <person name="Boeer T."/>
            <person name="Bengelsdorf F.R."/>
            <person name="Daniel R."/>
            <person name="Poehlein A."/>
        </authorList>
    </citation>
    <scope>NUCLEOTIDE SEQUENCE [LARGE SCALE GENOMIC DNA]</scope>
    <source>
        <strain evidence="9">DSM 935</strain>
    </source>
</reference>
<dbReference type="Pfam" id="PF13186">
    <property type="entry name" value="SPASM"/>
    <property type="match status" value="1"/>
</dbReference>
<sequence length="372" mass="43487">MPPVSVLMKPASSMCNMKCSYCFYCDEACKRKTKSYGFMSEETLKNVIRKTMLRADQSISFTYQGGEPTLRGMNFFKKAAALEQQYNKKNLMIQHSFQTNGYAVDEKWCRFFKENDYLVGLSVDGTKTIHDACRRDAAGKGTYDCVVRAAKLMDEHEVPYNILTVVTSSVARNIKEIYYDYKEKGWNYQQYIACLDPIGEVRGKASYSLTPKLYGQFLIELFQLWYRDVKRGKQPYIRQFDAWVGMMAGYMPECCDQRGVCGIQNVVEADGSVYPCDFYMMDEYYLGNFNHDRLEDIDCRRREIQFTEKSLEMKAKCRECKYYRLCRGGCRRNFDWDGNTGTYENYFCESYKMFFEVCGEKLKELAGYNTNI</sequence>
<dbReference type="Proteomes" id="UP001325248">
    <property type="component" value="Chromosome"/>
</dbReference>
<dbReference type="SFLD" id="SFLDS00029">
    <property type="entry name" value="Radical_SAM"/>
    <property type="match status" value="2"/>
</dbReference>
<keyword evidence="5" id="KW-0411">Iron-sulfur</keyword>
<dbReference type="NCBIfam" id="TIGR03942">
    <property type="entry name" value="sulfatase_rSAM"/>
    <property type="match status" value="1"/>
</dbReference>
<dbReference type="InterPro" id="IPR034485">
    <property type="entry name" value="Anaerobic_Cys-type_sulfatase-m"/>
</dbReference>
<dbReference type="Gene3D" id="3.20.20.70">
    <property type="entry name" value="Aldolase class I"/>
    <property type="match status" value="1"/>
</dbReference>
<dbReference type="Pfam" id="PF04055">
    <property type="entry name" value="Radical_SAM"/>
    <property type="match status" value="1"/>
</dbReference>
<dbReference type="EMBL" id="CP136422">
    <property type="protein sequence ID" value="WPX71905.1"/>
    <property type="molecule type" value="Genomic_DNA"/>
</dbReference>
<keyword evidence="2" id="KW-0949">S-adenosyl-L-methionine</keyword>
<evidence type="ECO:0000259" key="7">
    <source>
        <dbReference type="Pfam" id="PF04055"/>
    </source>
</evidence>
<accession>A0ABZ0U3W3</accession>
<name>A0ABZ0U3W3_9FIRM</name>
<comment type="similarity">
    <text evidence="6">Belongs to the radical SAM superfamily. Anaerobic sulfatase-maturating enzyme family.</text>
</comment>
<keyword evidence="4" id="KW-0408">Iron</keyword>
<protein>
    <submittedName>
        <fullName evidence="9">Anaerobic sulfatase-maturating enzyme</fullName>
        <ecNumber evidence="9">1.8.98.-</ecNumber>
    </submittedName>
</protein>
<dbReference type="GO" id="GO:0016491">
    <property type="term" value="F:oxidoreductase activity"/>
    <property type="evidence" value="ECO:0007669"/>
    <property type="project" value="UniProtKB-KW"/>
</dbReference>
<dbReference type="InterPro" id="IPR013785">
    <property type="entry name" value="Aldolase_TIM"/>
</dbReference>
<dbReference type="NCBIfam" id="TIGR04085">
    <property type="entry name" value="rSAM_more_4Fe4S"/>
    <property type="match status" value="1"/>
</dbReference>
<evidence type="ECO:0000256" key="4">
    <source>
        <dbReference type="ARBA" id="ARBA00023004"/>
    </source>
</evidence>
<evidence type="ECO:0000313" key="9">
    <source>
        <dbReference type="EMBL" id="WPX71905.1"/>
    </source>
</evidence>
<feature type="domain" description="Radical SAM core" evidence="7">
    <location>
        <begin position="14"/>
        <end position="164"/>
    </location>
</feature>
<gene>
    <name evidence="9" type="ORF">BLCOC_02290</name>
</gene>
<comment type="cofactor">
    <cofactor evidence="1">
        <name>[4Fe-4S] cluster</name>
        <dbReference type="ChEBI" id="CHEBI:49883"/>
    </cofactor>
</comment>
<keyword evidence="9" id="KW-0560">Oxidoreductase</keyword>